<keyword evidence="12" id="KW-0645">Protease</keyword>
<dbReference type="OMA" id="WINKTMS"/>
<feature type="domain" description="EGF-like" evidence="44">
    <location>
        <begin position="130"/>
        <end position="168"/>
    </location>
</feature>
<dbReference type="Gene3D" id="2.10.25.10">
    <property type="entry name" value="Laminin"/>
    <property type="match status" value="1"/>
</dbReference>
<evidence type="ECO:0000256" key="26">
    <source>
        <dbReference type="ARBA" id="ARBA00023278"/>
    </source>
</evidence>
<keyword evidence="15 42" id="KW-0732">Signal</keyword>
<comment type="caution">
    <text evidence="40">Lacks conserved residue(s) required for the propagation of feature annotation.</text>
</comment>
<sequence length="563" mass="62975">MDWSLNLIWLLVIYMNIQSFAFQPVMYGEVQSPHYPEHSPSPLHEHWDLEVPKGYQIQLNFSYLNIKLSTGCRNDFFKIVHNGTVEKFCGEGNRSISIPTSNVRLSLQTSEVDKGPYPPVGFSAFYHAEDVDECLGNRTDLPCSHICLNTMGSYLCACPHGFRLKSNQHTCVEVQCESPNNINGRITPTLSTYYYNNVTTVHCDEGYRINTEGGEVSMHQFTCQSNGQWSMPLLRCHITYCGAVPALLNGKVLHISGAHNQYRSVIKLHCNEPYALPATQNATFTCYADKKWKDDHNRVMPVLHKCLPVCGRPSAALTRHKRVLGGQLASQRAFPWHVFMHQPVRGGGAIISEQWILTAANNLMSNNQPVSPDKVKIHIGGNDALQLSSMPPLQIESLHIHPLYNNPDFTNFDHDLALIKLKNTIQYNADVMPLCLPSLEAEYTPSLTGWVSGFGQTARSKISRYLRYTSLPLVNKEMCQKFIDNLRIPVPLTDNMFCAGVPKGGKDACGGDAGGAFVLKQNGVFYAAGIVSWGYECGKPGRYGVYTRVAQYVDWINKTMSEN</sequence>
<evidence type="ECO:0000256" key="2">
    <source>
        <dbReference type="ARBA" id="ARBA00004240"/>
    </source>
</evidence>
<dbReference type="SMART" id="SM00020">
    <property type="entry name" value="Tryp_SPc"/>
    <property type="match status" value="1"/>
</dbReference>
<evidence type="ECO:0000256" key="22">
    <source>
        <dbReference type="ARBA" id="ARBA00023034"/>
    </source>
</evidence>
<dbReference type="STRING" id="42514.ENSPNAP00000014637"/>
<evidence type="ECO:0000256" key="28">
    <source>
        <dbReference type="ARBA" id="ARBA00037553"/>
    </source>
</evidence>
<reference evidence="47 48" key="1">
    <citation type="submission" date="2020-10" db="EMBL/GenBank/DDBJ databases">
        <title>Pygocentrus nattereri (red-bellied piranha) genome, fPygNat1, primary haplotype.</title>
        <authorList>
            <person name="Myers G."/>
            <person name="Meyer A."/>
            <person name="Karagic N."/>
            <person name="Pippel M."/>
            <person name="Winkler S."/>
            <person name="Tracey A."/>
            <person name="Wood J."/>
            <person name="Formenti G."/>
            <person name="Howe K."/>
            <person name="Fedrigo O."/>
            <person name="Jarvis E.D."/>
        </authorList>
    </citation>
    <scope>NUCLEOTIDE SEQUENCE [LARGE SCALE GENOMIC DNA]</scope>
</reference>
<protein>
    <recommendedName>
        <fullName evidence="30">Vitamin K-dependent protein C</fullName>
        <ecNumber evidence="6">3.4.21.41</ecNumber>
        <ecNumber evidence="29">3.4.21.69</ecNumber>
    </recommendedName>
    <alternativeName>
        <fullName evidence="33">Anticoagulant protein C</fullName>
    </alternativeName>
    <alternativeName>
        <fullName evidence="31">Autoprothrombin IIA</fullName>
    </alternativeName>
    <alternativeName>
        <fullName evidence="32">Blood coagulation factor XIV</fullName>
    </alternativeName>
</protein>
<feature type="disulfide bond" evidence="36">
    <location>
        <begin position="241"/>
        <end position="286"/>
    </location>
</feature>
<feature type="binding site" evidence="38">
    <location>
        <position position="110"/>
    </location>
    <ligand>
        <name>Ca(2+)</name>
        <dbReference type="ChEBI" id="CHEBI:29108"/>
        <label>1</label>
    </ligand>
</feature>
<dbReference type="PROSITE" id="PS00010">
    <property type="entry name" value="ASX_HYDROXYL"/>
    <property type="match status" value="1"/>
</dbReference>
<feature type="binding site" evidence="38">
    <location>
        <position position="149"/>
    </location>
    <ligand>
        <name>Ca(2+)</name>
        <dbReference type="ChEBI" id="CHEBI:29108"/>
        <label>2</label>
    </ligand>
</feature>
<keyword evidence="7" id="KW-0964">Secreted</keyword>
<dbReference type="SUPFAM" id="SSF57535">
    <property type="entry name" value="Complement control module/SCR domain"/>
    <property type="match status" value="2"/>
</dbReference>
<evidence type="ECO:0000259" key="46">
    <source>
        <dbReference type="PROSITE" id="PS50923"/>
    </source>
</evidence>
<evidence type="ECO:0000256" key="19">
    <source>
        <dbReference type="ARBA" id="ARBA00022825"/>
    </source>
</evidence>
<feature type="domain" description="CUB" evidence="43">
    <location>
        <begin position="18"/>
        <end position="129"/>
    </location>
</feature>
<feature type="disulfide bond" description="Interchain (between heavy and light chains)" evidence="36">
    <location>
        <begin position="310"/>
        <end position="435"/>
    </location>
</feature>
<dbReference type="Pfam" id="PF00084">
    <property type="entry name" value="Sushi"/>
    <property type="match status" value="2"/>
</dbReference>
<dbReference type="PANTHER" id="PTHR24255">
    <property type="entry name" value="COMPLEMENT COMPONENT 1, S SUBCOMPONENT-RELATED"/>
    <property type="match status" value="1"/>
</dbReference>
<keyword evidence="11 41" id="KW-0768">Sushi</keyword>
<dbReference type="GO" id="GO:0045087">
    <property type="term" value="P:innate immune response"/>
    <property type="evidence" value="ECO:0007669"/>
    <property type="project" value="UniProtKB-KW"/>
</dbReference>
<evidence type="ECO:0000256" key="15">
    <source>
        <dbReference type="ARBA" id="ARBA00022729"/>
    </source>
</evidence>
<comment type="PTM">
    <text evidence="37">The iron and 2-oxoglutarate dependent 3-hydroxylation of aspartate and asparagine is (R) stereospecific within EGF domains.</text>
</comment>
<dbReference type="InterPro" id="IPR049883">
    <property type="entry name" value="NOTCH1_EGF-like"/>
</dbReference>
<keyword evidence="14 38" id="KW-0479">Metal-binding</keyword>
<evidence type="ECO:0000256" key="10">
    <source>
        <dbReference type="ARBA" id="ARBA00022588"/>
    </source>
</evidence>
<reference evidence="47" key="3">
    <citation type="submission" date="2025-09" db="UniProtKB">
        <authorList>
            <consortium name="Ensembl"/>
        </authorList>
    </citation>
    <scope>IDENTIFICATION</scope>
</reference>
<dbReference type="RefSeq" id="XP_017555935.1">
    <property type="nucleotide sequence ID" value="XM_017700446.2"/>
</dbReference>
<evidence type="ECO:0000256" key="7">
    <source>
        <dbReference type="ARBA" id="ARBA00022525"/>
    </source>
</evidence>
<dbReference type="SUPFAM" id="SSF57196">
    <property type="entry name" value="EGF/Laminin"/>
    <property type="match status" value="1"/>
</dbReference>
<feature type="binding site" evidence="38">
    <location>
        <position position="130"/>
    </location>
    <ligand>
        <name>Ca(2+)</name>
        <dbReference type="ChEBI" id="CHEBI:29108"/>
        <label>2</label>
    </ligand>
</feature>
<feature type="disulfide bond" evidence="36">
    <location>
        <begin position="158"/>
        <end position="171"/>
    </location>
</feature>
<evidence type="ECO:0000313" key="48">
    <source>
        <dbReference type="Proteomes" id="UP001501920"/>
    </source>
</evidence>
<evidence type="ECO:0000259" key="45">
    <source>
        <dbReference type="PROSITE" id="PS50240"/>
    </source>
</evidence>
<evidence type="ECO:0000256" key="35">
    <source>
        <dbReference type="ARBA" id="ARBA00093536"/>
    </source>
</evidence>
<keyword evidence="24 36" id="KW-1015">Disulfide bond</keyword>
<dbReference type="SUPFAM" id="SSF50494">
    <property type="entry name" value="Trypsin-like serine proteases"/>
    <property type="match status" value="1"/>
</dbReference>
<evidence type="ECO:0000256" key="16">
    <source>
        <dbReference type="ARBA" id="ARBA00022737"/>
    </source>
</evidence>
<reference evidence="47" key="2">
    <citation type="submission" date="2025-08" db="UniProtKB">
        <authorList>
            <consortium name="Ensembl"/>
        </authorList>
    </citation>
    <scope>IDENTIFICATION</scope>
</reference>
<proteinExistence type="predicted"/>
<dbReference type="Pfam" id="PF00431">
    <property type="entry name" value="CUB"/>
    <property type="match status" value="1"/>
</dbReference>
<keyword evidence="10" id="KW-0399">Innate immunity</keyword>
<dbReference type="SUPFAM" id="SSF49854">
    <property type="entry name" value="Spermadhesin, CUB domain"/>
    <property type="match status" value="1"/>
</dbReference>
<evidence type="ECO:0000256" key="13">
    <source>
        <dbReference type="ARBA" id="ARBA00022696"/>
    </source>
</evidence>
<keyword evidence="13" id="KW-0356">Hemostasis</keyword>
<feature type="disulfide bond" evidence="36">
    <location>
        <begin position="270"/>
        <end position="306"/>
    </location>
</feature>
<evidence type="ECO:0000256" key="27">
    <source>
        <dbReference type="ARBA" id="ARBA00036045"/>
    </source>
</evidence>
<keyword evidence="38" id="KW-0106">Calcium</keyword>
<evidence type="ECO:0000256" key="18">
    <source>
        <dbReference type="ARBA" id="ARBA00022824"/>
    </source>
</evidence>
<keyword evidence="9" id="KW-0597">Phosphoprotein</keyword>
<name>A0A3B4CRC0_PYGNA</name>
<accession>A0A3B4CRC0</accession>
<dbReference type="Gene3D" id="2.10.70.10">
    <property type="entry name" value="Complement Module, domain 1"/>
    <property type="match status" value="2"/>
</dbReference>
<dbReference type="GO" id="GO:0009986">
    <property type="term" value="C:cell surface"/>
    <property type="evidence" value="ECO:0007669"/>
    <property type="project" value="UniProtKB-SubCell"/>
</dbReference>
<comment type="function">
    <text evidence="34">Serine protease component of the complement C1 complex, a multiprotein complex that initiates the classical pathway of the complement system, a cascade of proteins that leads to phagocytosis and breakdown of pathogens and signaling that strengthens the adaptive immune system. C1R catalyzes the first enzymatic step in the classical complement pathway: it is activated by the C1Q subcomplex of the C1 complex, which associates with IgG or IgM immunoglobulins complexed with antigens to form antigen-antibody complexes on the surface of pathogens. Immunoglobulin-binding promotes the autocatalytic cleavage and activation of C1R. Activated C1R then cleaves and activates C1S, the second protease of the classical complement pathway. It is unclear if C1R activates C1S within single, strained C1 complexes or between neighboring C1 complexes on surfaces.</text>
</comment>
<dbReference type="GO" id="GO:0072562">
    <property type="term" value="C:blood microparticle"/>
    <property type="evidence" value="ECO:0007669"/>
    <property type="project" value="TreeGrafter"/>
</dbReference>
<evidence type="ECO:0000256" key="3">
    <source>
        <dbReference type="ARBA" id="ARBA00004241"/>
    </source>
</evidence>
<feature type="binding site" evidence="38">
    <location>
        <position position="75"/>
    </location>
    <ligand>
        <name>Ca(2+)</name>
        <dbReference type="ChEBI" id="CHEBI:29108"/>
        <label>1</label>
    </ligand>
</feature>
<evidence type="ECO:0000259" key="44">
    <source>
        <dbReference type="PROSITE" id="PS50026"/>
    </source>
</evidence>
<feature type="binding site" evidence="38">
    <location>
        <position position="131"/>
    </location>
    <ligand>
        <name>Ca(2+)</name>
        <dbReference type="ChEBI" id="CHEBI:29108"/>
        <label>2</label>
    </ligand>
</feature>
<evidence type="ECO:0000256" key="1">
    <source>
        <dbReference type="ARBA" id="ARBA00001057"/>
    </source>
</evidence>
<dbReference type="PROSITE" id="PS01187">
    <property type="entry name" value="EGF_CA"/>
    <property type="match status" value="1"/>
</dbReference>
<dbReference type="InterPro" id="IPR001881">
    <property type="entry name" value="EGF-like_Ca-bd_dom"/>
</dbReference>
<feature type="chain" id="PRO_5017247717" description="Vitamin K-dependent protein C" evidence="42">
    <location>
        <begin position="22"/>
        <end position="563"/>
    </location>
</feature>
<dbReference type="OrthoDB" id="6261922at2759"/>
<keyword evidence="19" id="KW-0720">Serine protease</keyword>
<dbReference type="GeneID" id="108429008"/>
<evidence type="ECO:0000256" key="5">
    <source>
        <dbReference type="ARBA" id="ARBA00004613"/>
    </source>
</evidence>
<feature type="disulfide bond" evidence="36">
    <location>
        <begin position="479"/>
        <end position="498"/>
    </location>
</feature>
<keyword evidence="21" id="KW-0180">Complement pathway</keyword>
<dbReference type="Gene3D" id="2.60.120.290">
    <property type="entry name" value="Spermadhesin, CUB domain"/>
    <property type="match status" value="1"/>
</dbReference>
<feature type="signal peptide" evidence="42">
    <location>
        <begin position="1"/>
        <end position="21"/>
    </location>
</feature>
<dbReference type="GO" id="GO:0005794">
    <property type="term" value="C:Golgi apparatus"/>
    <property type="evidence" value="ECO:0007669"/>
    <property type="project" value="UniProtKB-SubCell"/>
</dbReference>
<comment type="function">
    <text evidence="28">Protein C is a vitamin K-dependent serine protease that regulates blood coagulation by inactivating factors Va and VIIIa in the presence of calcium ions and phospholipids. Exerts a protective effect on the endothelial cell barrier function.</text>
</comment>
<evidence type="ECO:0000259" key="43">
    <source>
        <dbReference type="PROSITE" id="PS01180"/>
    </source>
</evidence>
<dbReference type="PROSITE" id="PS01180">
    <property type="entry name" value="CUB"/>
    <property type="match status" value="1"/>
</dbReference>
<feature type="disulfide bond" evidence="36 39">
    <location>
        <begin position="72"/>
        <end position="89"/>
    </location>
</feature>
<dbReference type="PANTHER" id="PTHR24255:SF25">
    <property type="entry name" value="COMPLEMENT C1R SUBCOMPONENT"/>
    <property type="match status" value="1"/>
</dbReference>
<dbReference type="GO" id="GO:0031638">
    <property type="term" value="P:zymogen activation"/>
    <property type="evidence" value="ECO:0007669"/>
    <property type="project" value="TreeGrafter"/>
</dbReference>
<evidence type="ECO:0000256" key="17">
    <source>
        <dbReference type="ARBA" id="ARBA00022801"/>
    </source>
</evidence>
<evidence type="ECO:0000256" key="34">
    <source>
        <dbReference type="ARBA" id="ARBA00093383"/>
    </source>
</evidence>
<keyword evidence="20" id="KW-0391">Immunity</keyword>
<dbReference type="EC" id="3.4.21.69" evidence="29"/>
<keyword evidence="25" id="KW-0325">Glycoprotein</keyword>
<dbReference type="GO" id="GO:0005509">
    <property type="term" value="F:calcium ion binding"/>
    <property type="evidence" value="ECO:0007669"/>
    <property type="project" value="InterPro"/>
</dbReference>
<evidence type="ECO:0000256" key="33">
    <source>
        <dbReference type="ARBA" id="ARBA00042906"/>
    </source>
</evidence>
<dbReference type="PRINTS" id="PR00722">
    <property type="entry name" value="CHYMOTRYPSIN"/>
</dbReference>
<dbReference type="SMART" id="SM00179">
    <property type="entry name" value="EGF_CA"/>
    <property type="match status" value="1"/>
</dbReference>
<dbReference type="SMART" id="SM00181">
    <property type="entry name" value="EGF"/>
    <property type="match status" value="1"/>
</dbReference>
<dbReference type="PIRSF" id="PIRSF001155">
    <property type="entry name" value="C1r_C1s_MASP"/>
    <property type="match status" value="1"/>
</dbReference>
<evidence type="ECO:0000256" key="30">
    <source>
        <dbReference type="ARBA" id="ARBA00040219"/>
    </source>
</evidence>
<dbReference type="AlphaFoldDB" id="A0A3B4CRC0"/>
<evidence type="ECO:0000256" key="32">
    <source>
        <dbReference type="ARBA" id="ARBA00042403"/>
    </source>
</evidence>
<comment type="subcellular location">
    <subcellularLocation>
        <location evidence="3">Cell surface</location>
    </subcellularLocation>
    <subcellularLocation>
        <location evidence="2">Endoplasmic reticulum</location>
    </subcellularLocation>
    <subcellularLocation>
        <location evidence="4">Golgi apparatus</location>
    </subcellularLocation>
    <subcellularLocation>
        <location evidence="5">Secreted</location>
    </subcellularLocation>
</comment>
<dbReference type="InterPro" id="IPR009003">
    <property type="entry name" value="Peptidase_S1_PA"/>
</dbReference>
<evidence type="ECO:0000256" key="20">
    <source>
        <dbReference type="ARBA" id="ARBA00022859"/>
    </source>
</evidence>
<dbReference type="GO" id="GO:0007596">
    <property type="term" value="P:blood coagulation"/>
    <property type="evidence" value="ECO:0007669"/>
    <property type="project" value="UniProtKB-KW"/>
</dbReference>
<dbReference type="FunFam" id="2.10.25.10:FF:000010">
    <property type="entry name" value="Pro-epidermal growth factor"/>
    <property type="match status" value="1"/>
</dbReference>
<evidence type="ECO:0000256" key="29">
    <source>
        <dbReference type="ARBA" id="ARBA00038995"/>
    </source>
</evidence>
<dbReference type="SMART" id="SM00032">
    <property type="entry name" value="CCP"/>
    <property type="match status" value="2"/>
</dbReference>
<evidence type="ECO:0000256" key="11">
    <source>
        <dbReference type="ARBA" id="ARBA00022659"/>
    </source>
</evidence>
<feature type="modified residue" description="(3R)-3-hydroxyasparagine" evidence="37">
    <location>
        <position position="149"/>
    </location>
</feature>
<dbReference type="FunFam" id="2.40.10.10:FF:000011">
    <property type="entry name" value="Coagulation factor X"/>
    <property type="match status" value="1"/>
</dbReference>
<dbReference type="InterPro" id="IPR000436">
    <property type="entry name" value="Sushi_SCR_CCP_dom"/>
</dbReference>
<dbReference type="InterPro" id="IPR018097">
    <property type="entry name" value="EGF_Ca-bd_CS"/>
</dbReference>
<evidence type="ECO:0000256" key="41">
    <source>
        <dbReference type="PROSITE-ProRule" id="PRU00302"/>
    </source>
</evidence>
<evidence type="ECO:0000256" key="12">
    <source>
        <dbReference type="ARBA" id="ARBA00022670"/>
    </source>
</evidence>
<dbReference type="InterPro" id="IPR043504">
    <property type="entry name" value="Peptidase_S1_PA_chymotrypsin"/>
</dbReference>
<dbReference type="InterPro" id="IPR001254">
    <property type="entry name" value="Trypsin_dom"/>
</dbReference>
<feature type="disulfide bond" evidence="36">
    <location>
        <begin position="143"/>
        <end position="156"/>
    </location>
</feature>
<dbReference type="Proteomes" id="UP001501920">
    <property type="component" value="Chromosome 3"/>
</dbReference>
<evidence type="ECO:0000256" key="6">
    <source>
        <dbReference type="ARBA" id="ARBA00011907"/>
    </source>
</evidence>
<dbReference type="InterPro" id="IPR000742">
    <property type="entry name" value="EGF"/>
</dbReference>
<keyword evidence="22" id="KW-0333">Golgi apparatus</keyword>
<evidence type="ECO:0000256" key="42">
    <source>
        <dbReference type="SAM" id="SignalP"/>
    </source>
</evidence>
<feature type="disulfide bond" evidence="36">
    <location>
        <begin position="509"/>
        <end position="537"/>
    </location>
</feature>
<dbReference type="CDD" id="cd00190">
    <property type="entry name" value="Tryp_SPc"/>
    <property type="match status" value="1"/>
</dbReference>
<dbReference type="GO" id="GO:0004252">
    <property type="term" value="F:serine-type endopeptidase activity"/>
    <property type="evidence" value="ECO:0007669"/>
    <property type="project" value="UniProtKB-EC"/>
</dbReference>
<evidence type="ECO:0000256" key="14">
    <source>
        <dbReference type="ARBA" id="ARBA00022723"/>
    </source>
</evidence>
<dbReference type="InterPro" id="IPR000859">
    <property type="entry name" value="CUB_dom"/>
</dbReference>
<dbReference type="SMART" id="SM00042">
    <property type="entry name" value="CUB"/>
    <property type="match status" value="1"/>
</dbReference>
<keyword evidence="23" id="KW-0094">Blood coagulation</keyword>
<dbReference type="PROSITE" id="PS50923">
    <property type="entry name" value="SUSHI"/>
    <property type="match status" value="2"/>
</dbReference>
<keyword evidence="16" id="KW-0677">Repeat</keyword>
<evidence type="ECO:0000256" key="9">
    <source>
        <dbReference type="ARBA" id="ARBA00022553"/>
    </source>
</evidence>
<dbReference type="CDD" id="cd00033">
    <property type="entry name" value="CCP"/>
    <property type="match status" value="1"/>
</dbReference>
<evidence type="ECO:0000256" key="23">
    <source>
        <dbReference type="ARBA" id="ARBA00023084"/>
    </source>
</evidence>
<dbReference type="GeneTree" id="ENSGT00940000157473"/>
<dbReference type="CDD" id="cd00054">
    <property type="entry name" value="EGF_CA"/>
    <property type="match status" value="1"/>
</dbReference>
<evidence type="ECO:0000256" key="8">
    <source>
        <dbReference type="ARBA" id="ARBA00022536"/>
    </source>
</evidence>
<dbReference type="Pfam" id="PF07645">
    <property type="entry name" value="EGF_CA"/>
    <property type="match status" value="1"/>
</dbReference>
<dbReference type="CDD" id="cd00041">
    <property type="entry name" value="CUB"/>
    <property type="match status" value="1"/>
</dbReference>
<evidence type="ECO:0000256" key="38">
    <source>
        <dbReference type="PIRSR" id="PIRSR001155-4"/>
    </source>
</evidence>
<dbReference type="Gene3D" id="2.40.10.10">
    <property type="entry name" value="Trypsin-like serine proteases"/>
    <property type="match status" value="1"/>
</dbReference>
<evidence type="ECO:0000256" key="24">
    <source>
        <dbReference type="ARBA" id="ARBA00023157"/>
    </source>
</evidence>
<feature type="domain" description="Sushi" evidence="46">
    <location>
        <begin position="174"/>
        <end position="238"/>
    </location>
</feature>
<evidence type="ECO:0000256" key="39">
    <source>
        <dbReference type="PROSITE-ProRule" id="PRU00059"/>
    </source>
</evidence>
<feature type="domain" description="Sushi" evidence="46">
    <location>
        <begin position="239"/>
        <end position="308"/>
    </location>
</feature>
<dbReference type="Pfam" id="PF00089">
    <property type="entry name" value="Trypsin"/>
    <property type="match status" value="1"/>
</dbReference>
<keyword evidence="48" id="KW-1185">Reference proteome</keyword>
<dbReference type="PROSITE" id="PS50240">
    <property type="entry name" value="TRYPSIN_DOM"/>
    <property type="match status" value="1"/>
</dbReference>
<evidence type="ECO:0000256" key="25">
    <source>
        <dbReference type="ARBA" id="ARBA00023180"/>
    </source>
</evidence>
<dbReference type="PROSITE" id="PS50026">
    <property type="entry name" value="EGF_3"/>
    <property type="match status" value="1"/>
</dbReference>
<evidence type="ECO:0000256" key="36">
    <source>
        <dbReference type="PIRSR" id="PIRSR001155-2"/>
    </source>
</evidence>
<dbReference type="InterPro" id="IPR035914">
    <property type="entry name" value="Sperma_CUB_dom_sf"/>
</dbReference>
<keyword evidence="8 40" id="KW-0245">EGF-like domain</keyword>
<keyword evidence="17" id="KW-0378">Hydrolase</keyword>
<dbReference type="InterPro" id="IPR024175">
    <property type="entry name" value="Pept_S1A_C1r/C1S/mannan-bd"/>
</dbReference>
<evidence type="ECO:0000256" key="21">
    <source>
        <dbReference type="ARBA" id="ARBA00022875"/>
    </source>
</evidence>
<keyword evidence="26 37" id="KW-0379">Hydroxylation</keyword>
<organism evidence="47 48">
    <name type="scientific">Pygocentrus nattereri</name>
    <name type="common">Red-bellied piranha</name>
    <dbReference type="NCBI Taxonomy" id="42514"/>
    <lineage>
        <taxon>Eukaryota</taxon>
        <taxon>Metazoa</taxon>
        <taxon>Chordata</taxon>
        <taxon>Craniata</taxon>
        <taxon>Vertebrata</taxon>
        <taxon>Euteleostomi</taxon>
        <taxon>Actinopterygii</taxon>
        <taxon>Neopterygii</taxon>
        <taxon>Teleostei</taxon>
        <taxon>Ostariophysi</taxon>
        <taxon>Characiformes</taxon>
        <taxon>Characoidei</taxon>
        <taxon>Pygocentrus</taxon>
    </lineage>
</organism>
<comment type="catalytic activity">
    <reaction evidence="1">
        <text>Selective cleavage of Lys(or Arg)-|-Ile bond in complement subcomponent C1s to form the active form of C1s (EC 3.4.21.42).</text>
        <dbReference type="EC" id="3.4.21.41"/>
    </reaction>
</comment>
<evidence type="ECO:0000256" key="4">
    <source>
        <dbReference type="ARBA" id="ARBA00004555"/>
    </source>
</evidence>
<evidence type="ECO:0000313" key="47">
    <source>
        <dbReference type="Ensembl" id="ENSPNAP00000014637.1"/>
    </source>
</evidence>
<dbReference type="InterPro" id="IPR000152">
    <property type="entry name" value="EGF-type_Asp/Asn_hydroxyl_site"/>
</dbReference>
<dbReference type="Ensembl" id="ENSPNAT00000022595.2">
    <property type="protein sequence ID" value="ENSPNAP00000014637.1"/>
    <property type="gene ID" value="ENSPNAG00000020578.2"/>
</dbReference>
<comment type="subunit">
    <text evidence="35">Core component of the complement C1 complex, a calcium-dependent complex composed of 1 molecule of the C1Q subcomplex, 2 molecules of C1R and 2 molecules of C1S. The C1Q subcomplex is composed 18 subunits: 3 chains of C1QA, C1QB, and C1QC trimerize to form 6 collagen-like triple helices connected to six globular ligand-recognition modules. Within the C1 complex, C1R is a dimer of identical chains, each of which is activated by cleavage into two chains, heavy and light, connected by disulfide bonds.</text>
</comment>
<comment type="catalytic activity">
    <reaction evidence="27">
        <text>Degradation of blood coagulation factors Va and VIIIa.</text>
        <dbReference type="EC" id="3.4.21.69"/>
    </reaction>
</comment>
<dbReference type="EC" id="3.4.21.41" evidence="6"/>
<dbReference type="GO" id="GO:0005783">
    <property type="term" value="C:endoplasmic reticulum"/>
    <property type="evidence" value="ECO:0007669"/>
    <property type="project" value="UniProtKB-SubCell"/>
</dbReference>
<keyword evidence="18" id="KW-0256">Endoplasmic reticulum</keyword>
<feature type="binding site" evidence="38">
    <location>
        <position position="133"/>
    </location>
    <ligand>
        <name>Ca(2+)</name>
        <dbReference type="ChEBI" id="CHEBI:29108"/>
        <label>2</label>
    </ligand>
</feature>
<dbReference type="InterPro" id="IPR001314">
    <property type="entry name" value="Peptidase_S1A"/>
</dbReference>
<evidence type="ECO:0000256" key="37">
    <source>
        <dbReference type="PIRSR" id="PIRSR001155-3"/>
    </source>
</evidence>
<feature type="domain" description="Peptidase S1" evidence="45">
    <location>
        <begin position="323"/>
        <end position="561"/>
    </location>
</feature>
<evidence type="ECO:0000256" key="31">
    <source>
        <dbReference type="ARBA" id="ARBA00041306"/>
    </source>
</evidence>
<feature type="disulfide bond" evidence="36">
    <location>
        <begin position="134"/>
        <end position="147"/>
    </location>
</feature>
<dbReference type="GO" id="GO:0006958">
    <property type="term" value="P:complement activation, classical pathway"/>
    <property type="evidence" value="ECO:0007669"/>
    <property type="project" value="UniProtKB-KW"/>
</dbReference>
<evidence type="ECO:0000256" key="40">
    <source>
        <dbReference type="PROSITE-ProRule" id="PRU00076"/>
    </source>
</evidence>
<dbReference type="InterPro" id="IPR035976">
    <property type="entry name" value="Sushi/SCR/CCP_sf"/>
</dbReference>